<dbReference type="Proteomes" id="UP000641025">
    <property type="component" value="Unassembled WGS sequence"/>
</dbReference>
<dbReference type="InterPro" id="IPR029063">
    <property type="entry name" value="SAM-dependent_MTases_sf"/>
</dbReference>
<dbReference type="GO" id="GO:0032259">
    <property type="term" value="P:methylation"/>
    <property type="evidence" value="ECO:0007669"/>
    <property type="project" value="UniProtKB-KW"/>
</dbReference>
<evidence type="ECO:0000313" key="3">
    <source>
        <dbReference type="Proteomes" id="UP000641025"/>
    </source>
</evidence>
<evidence type="ECO:0000313" key="2">
    <source>
        <dbReference type="EMBL" id="MBJ6800554.1"/>
    </source>
</evidence>
<dbReference type="PANTHER" id="PTHR43591:SF110">
    <property type="entry name" value="RHODANESE DOMAIN-CONTAINING PROTEIN"/>
    <property type="match status" value="1"/>
</dbReference>
<organism evidence="2 3">
    <name type="scientific">Geomonas propionica</name>
    <dbReference type="NCBI Taxonomy" id="2798582"/>
    <lineage>
        <taxon>Bacteria</taxon>
        <taxon>Pseudomonadati</taxon>
        <taxon>Thermodesulfobacteriota</taxon>
        <taxon>Desulfuromonadia</taxon>
        <taxon>Geobacterales</taxon>
        <taxon>Geobacteraceae</taxon>
        <taxon>Geomonas</taxon>
    </lineage>
</organism>
<protein>
    <submittedName>
        <fullName evidence="2">Methyltransferase domain-containing protein</fullName>
    </submittedName>
</protein>
<dbReference type="Pfam" id="PF08241">
    <property type="entry name" value="Methyltransf_11"/>
    <property type="match status" value="1"/>
</dbReference>
<dbReference type="InterPro" id="IPR013216">
    <property type="entry name" value="Methyltransf_11"/>
</dbReference>
<dbReference type="SUPFAM" id="SSF53335">
    <property type="entry name" value="S-adenosyl-L-methionine-dependent methyltransferases"/>
    <property type="match status" value="1"/>
</dbReference>
<name>A0ABS0YRH8_9BACT</name>
<dbReference type="PANTHER" id="PTHR43591">
    <property type="entry name" value="METHYLTRANSFERASE"/>
    <property type="match status" value="1"/>
</dbReference>
<feature type="domain" description="Methyltransferase type 11" evidence="1">
    <location>
        <begin position="49"/>
        <end position="144"/>
    </location>
</feature>
<accession>A0ABS0YRH8</accession>
<dbReference type="GO" id="GO:0008168">
    <property type="term" value="F:methyltransferase activity"/>
    <property type="evidence" value="ECO:0007669"/>
    <property type="project" value="UniProtKB-KW"/>
</dbReference>
<reference evidence="2 3" key="1">
    <citation type="submission" date="2020-12" db="EMBL/GenBank/DDBJ databases">
        <title>Geomonas sp. Red259, isolated from paddy soil.</title>
        <authorList>
            <person name="Xu Z."/>
            <person name="Zhang Z."/>
            <person name="Masuda Y."/>
            <person name="Itoh H."/>
            <person name="Senoo K."/>
        </authorList>
    </citation>
    <scope>NUCLEOTIDE SEQUENCE [LARGE SCALE GENOMIC DNA]</scope>
    <source>
        <strain evidence="2 3">Red259</strain>
    </source>
</reference>
<dbReference type="Gene3D" id="3.40.50.150">
    <property type="entry name" value="Vaccinia Virus protein VP39"/>
    <property type="match status" value="1"/>
</dbReference>
<dbReference type="CDD" id="cd02440">
    <property type="entry name" value="AdoMet_MTases"/>
    <property type="match status" value="1"/>
</dbReference>
<proteinExistence type="predicted"/>
<gene>
    <name evidence="2" type="ORF">JFN90_10435</name>
</gene>
<keyword evidence="2" id="KW-0808">Transferase</keyword>
<evidence type="ECO:0000259" key="1">
    <source>
        <dbReference type="Pfam" id="PF08241"/>
    </source>
</evidence>
<comment type="caution">
    <text evidence="2">The sequence shown here is derived from an EMBL/GenBank/DDBJ whole genome shotgun (WGS) entry which is preliminary data.</text>
</comment>
<dbReference type="EMBL" id="JAEMHK010000007">
    <property type="protein sequence ID" value="MBJ6800554.1"/>
    <property type="molecule type" value="Genomic_DNA"/>
</dbReference>
<keyword evidence="3" id="KW-1185">Reference proteome</keyword>
<sequence>MSNEAQTHQEKIIEQFSQQAVPFTQVPGHHDAMQILLELSGTGAEDEVLDVACGPGMVACEFAKRAQHVTGVDITPAMIEQARLRQEEQRLSNLSWEVGNAVPLAYPDNSFSLVLTRYSFHHLLDPQAALFEMIRVCRPGGTVMVADVAMPAAKSAAYDHLELIRDPSHTHALTDAEFELLFQRSGLADCRRSAYGVDIELETQIKASFPKPGDDQVMREMVTADVGVDSLGINAREEAGQIVYTVPIAVYAGRKR</sequence>
<keyword evidence="2" id="KW-0489">Methyltransferase</keyword>